<proteinExistence type="predicted"/>
<evidence type="ECO:0000313" key="3">
    <source>
        <dbReference type="Proteomes" id="UP001200145"/>
    </source>
</evidence>
<comment type="caution">
    <text evidence="2">The sequence shown here is derived from an EMBL/GenBank/DDBJ whole genome shotgun (WGS) entry which is preliminary data.</text>
</comment>
<evidence type="ECO:0000313" key="2">
    <source>
        <dbReference type="EMBL" id="MCF1714340.1"/>
    </source>
</evidence>
<dbReference type="RefSeq" id="WP_234864930.1">
    <property type="nucleotide sequence ID" value="NZ_JAKEVY010000002.1"/>
</dbReference>
<feature type="chain" id="PRO_5047055314" description="Outer membrane protein with beta-barrel domain" evidence="1">
    <location>
        <begin position="22"/>
        <end position="200"/>
    </location>
</feature>
<protein>
    <recommendedName>
        <fullName evidence="4">Outer membrane protein with beta-barrel domain</fullName>
    </recommendedName>
</protein>
<sequence>MKKRSLLALTCLCLITGSLFAQDDTAEETPKGFDRSRLFVGGNFAMSFGNFTFINISPQLGYRFNDFLAAGIGINGQFSQRKYRSGSTVVQKDRYGVAGMNLFGRLYPIKQGFIQLQPEMNYIWGSNIDYTSQQEVKRSINGKILPSLLAGVGAYLPAGRAGGLIIMAQYDLLNKRGNWPNPSTPYGNNIFMTVGFNAGF</sequence>
<organism evidence="2 3">
    <name type="scientific">Flavihumibacter fluminis</name>
    <dbReference type="NCBI Taxonomy" id="2909236"/>
    <lineage>
        <taxon>Bacteria</taxon>
        <taxon>Pseudomonadati</taxon>
        <taxon>Bacteroidota</taxon>
        <taxon>Chitinophagia</taxon>
        <taxon>Chitinophagales</taxon>
        <taxon>Chitinophagaceae</taxon>
        <taxon>Flavihumibacter</taxon>
    </lineage>
</organism>
<evidence type="ECO:0000256" key="1">
    <source>
        <dbReference type="SAM" id="SignalP"/>
    </source>
</evidence>
<dbReference type="EMBL" id="JAKEVY010000002">
    <property type="protein sequence ID" value="MCF1714340.1"/>
    <property type="molecule type" value="Genomic_DNA"/>
</dbReference>
<feature type="signal peptide" evidence="1">
    <location>
        <begin position="1"/>
        <end position="21"/>
    </location>
</feature>
<name>A0ABS9BGA4_9BACT</name>
<keyword evidence="1" id="KW-0732">Signal</keyword>
<accession>A0ABS9BGA4</accession>
<dbReference type="Proteomes" id="UP001200145">
    <property type="component" value="Unassembled WGS sequence"/>
</dbReference>
<reference evidence="2 3" key="1">
    <citation type="submission" date="2022-01" db="EMBL/GenBank/DDBJ databases">
        <title>Flavihumibacter sp. nov., isolated from sediment of a river.</title>
        <authorList>
            <person name="Liu H."/>
        </authorList>
    </citation>
    <scope>NUCLEOTIDE SEQUENCE [LARGE SCALE GENOMIC DNA]</scope>
    <source>
        <strain evidence="2 3">RY-1</strain>
    </source>
</reference>
<keyword evidence="3" id="KW-1185">Reference proteome</keyword>
<gene>
    <name evidence="2" type="ORF">L0U88_06835</name>
</gene>
<evidence type="ECO:0008006" key="4">
    <source>
        <dbReference type="Google" id="ProtNLM"/>
    </source>
</evidence>